<evidence type="ECO:0000313" key="2">
    <source>
        <dbReference type="EMBL" id="OWK36221.1"/>
    </source>
</evidence>
<comment type="caution">
    <text evidence="2">The sequence shown here is derived from an EMBL/GenBank/DDBJ whole genome shotgun (WGS) entry which is preliminary data.</text>
</comment>
<dbReference type="Pfam" id="PF13625">
    <property type="entry name" value="Helicase_C_3"/>
    <property type="match status" value="1"/>
</dbReference>
<gene>
    <name evidence="2" type="ORF">FRUB_08784</name>
</gene>
<dbReference type="Proteomes" id="UP000214646">
    <property type="component" value="Unassembled WGS sequence"/>
</dbReference>
<accession>A0A225D3Q1</accession>
<feature type="domain" description="Helicase XPB/Ssl2 N-terminal" evidence="1">
    <location>
        <begin position="462"/>
        <end position="572"/>
    </location>
</feature>
<name>A0A225D3Q1_9BACT</name>
<sequence length="608" mass="67683">MSTEQAFSQLTIDRLRPLALLLANDSPKKKGDLVAVLTRAMTDPAHVRTLYDQLEPLAQLAVREATHDPKGHYARTRFVARHGREPEDHDAGLDTEHKRYGRSASKPRPWRVFFADGDHLPTDTRQILLGFVPRPDPFRIPTRAEPPTEFLLRTRGWASKELTEPVPVRVRETARTAEADLLAVLRLIDTGKVRVTDKKRVPTEAGRKLVAGVLTGGDFYTADDEEEFDDDPAHDLAIEAFAWPMLVQAAGLAEKRGDALKLTPAGRTALSKPPAATLKKVWSAWTKTRLLDEFSRVEVVKGQGRAGLTAATTRRGAVLDALRECPTGEWFAVEDLWRLMRGSGREFTMAGERSIWEMYISEHQYGSLGYDDEHVWEQLQGRFILAFLFEYAATVGLLDVAYVPPQDGRDDFRDRWGADDLSCFSRYDGLLYMRINPFGAWCLGLAADYQPVAPQATNDLRVLANLDVVATRPPSAADRLTLERFADETSPASWKLSAAKILAVVEQGGRVQELEEFLASRSTDDLPPTVETFLGDLRRKAGLLKDGGPARVVECADEHVAAELANDRQLKGKCLLAGGRLLVVREVDLATVRKAVRKFGYVWPIPGD</sequence>
<dbReference type="AlphaFoldDB" id="A0A225D3Q1"/>
<dbReference type="OrthoDB" id="443235at2"/>
<dbReference type="InterPro" id="IPR032830">
    <property type="entry name" value="XPB/Ssl2_N"/>
</dbReference>
<dbReference type="RefSeq" id="WP_088259263.1">
    <property type="nucleotide sequence ID" value="NZ_NIDE01000017.1"/>
</dbReference>
<reference evidence="3" key="1">
    <citation type="submission" date="2017-06" db="EMBL/GenBank/DDBJ databases">
        <title>Genome analysis of Fimbriiglobus ruber SP5, the first member of the order Planctomycetales with confirmed chitinolytic capability.</title>
        <authorList>
            <person name="Ravin N.V."/>
            <person name="Rakitin A.L."/>
            <person name="Ivanova A.A."/>
            <person name="Beletsky A.V."/>
            <person name="Kulichevskaya I.S."/>
            <person name="Mardanov A.V."/>
            <person name="Dedysh S.N."/>
        </authorList>
    </citation>
    <scope>NUCLEOTIDE SEQUENCE [LARGE SCALE GENOMIC DNA]</scope>
    <source>
        <strain evidence="3">SP5</strain>
    </source>
</reference>
<dbReference type="EMBL" id="NIDE01000017">
    <property type="protein sequence ID" value="OWK36221.1"/>
    <property type="molecule type" value="Genomic_DNA"/>
</dbReference>
<organism evidence="2 3">
    <name type="scientific">Fimbriiglobus ruber</name>
    <dbReference type="NCBI Taxonomy" id="1908690"/>
    <lineage>
        <taxon>Bacteria</taxon>
        <taxon>Pseudomonadati</taxon>
        <taxon>Planctomycetota</taxon>
        <taxon>Planctomycetia</taxon>
        <taxon>Gemmatales</taxon>
        <taxon>Gemmataceae</taxon>
        <taxon>Fimbriiglobus</taxon>
    </lineage>
</organism>
<evidence type="ECO:0000313" key="3">
    <source>
        <dbReference type="Proteomes" id="UP000214646"/>
    </source>
</evidence>
<keyword evidence="3" id="KW-1185">Reference proteome</keyword>
<protein>
    <recommendedName>
        <fullName evidence="1">Helicase XPB/Ssl2 N-terminal domain-containing protein</fullName>
    </recommendedName>
</protein>
<proteinExistence type="predicted"/>
<evidence type="ECO:0000259" key="1">
    <source>
        <dbReference type="Pfam" id="PF13625"/>
    </source>
</evidence>